<dbReference type="Pfam" id="PF00005">
    <property type="entry name" value="ABC_tran"/>
    <property type="match status" value="1"/>
</dbReference>
<keyword evidence="6" id="KW-1133">Transmembrane helix</keyword>
<dbReference type="PROSITE" id="PS00211">
    <property type="entry name" value="ABC_TRANSPORTER_1"/>
    <property type="match status" value="1"/>
</dbReference>
<dbReference type="Proteomes" id="UP001479436">
    <property type="component" value="Unassembled WGS sequence"/>
</dbReference>
<dbReference type="CDD" id="cd03213">
    <property type="entry name" value="ABCG_EPDR"/>
    <property type="match status" value="1"/>
</dbReference>
<dbReference type="Gene3D" id="3.40.50.300">
    <property type="entry name" value="P-loop containing nucleotide triphosphate hydrolases"/>
    <property type="match status" value="1"/>
</dbReference>
<keyword evidence="7" id="KW-0472">Membrane</keyword>
<keyword evidence="3" id="KW-0812">Transmembrane</keyword>
<evidence type="ECO:0000313" key="10">
    <source>
        <dbReference type="Proteomes" id="UP001479436"/>
    </source>
</evidence>
<reference evidence="9 10" key="1">
    <citation type="submission" date="2023-04" db="EMBL/GenBank/DDBJ databases">
        <title>Genome of Basidiobolus ranarum AG-B5.</title>
        <authorList>
            <person name="Stajich J.E."/>
            <person name="Carter-House D."/>
            <person name="Gryganskyi A."/>
        </authorList>
    </citation>
    <scope>NUCLEOTIDE SEQUENCE [LARGE SCALE GENOMIC DNA]</scope>
    <source>
        <strain evidence="9 10">AG-B5</strain>
    </source>
</reference>
<protein>
    <recommendedName>
        <fullName evidence="8">ABC transporter domain-containing protein</fullName>
    </recommendedName>
</protein>
<evidence type="ECO:0000256" key="5">
    <source>
        <dbReference type="ARBA" id="ARBA00022840"/>
    </source>
</evidence>
<feature type="non-terminal residue" evidence="9">
    <location>
        <position position="350"/>
    </location>
</feature>
<dbReference type="InterPro" id="IPR017871">
    <property type="entry name" value="ABC_transporter-like_CS"/>
</dbReference>
<dbReference type="InterPro" id="IPR003593">
    <property type="entry name" value="AAA+_ATPase"/>
</dbReference>
<evidence type="ECO:0000256" key="7">
    <source>
        <dbReference type="ARBA" id="ARBA00023136"/>
    </source>
</evidence>
<keyword evidence="10" id="KW-1185">Reference proteome</keyword>
<sequence length="350" mass="38294">MEKEECVVGMVRKTMAEPIQITFQNLTYSVQIPSDVKKKSMFAKKPTAEKVILKGLTGVFQPGRLTAILGPSGSGKTSLLNVLAGATTSGKVGGNIYANGRKVSGSAVRLVSGFVFQDDLILGTMTVREAILMSIKLRIPNMDELAAGEKLDEILSLLQLENAADTIIGTATKKGISGGERKRAAIAMEMVTDPSILFLDEPTSGLDSYTAIMVVHTLKVLAQSGRTVVAVMHQPSSEIFHMFDDVMIMKDGQITFFGETEKAVEYYSTIGYSCPLYTNPADFIFMNVLFQFDPIANNSSDARQKAEENEKNRLENVISSWKQSRLAGELELATKQPLLVPITAKMFKYR</sequence>
<gene>
    <name evidence="9" type="ORF">K7432_016373</name>
</gene>
<proteinExistence type="predicted"/>
<dbReference type="InterPro" id="IPR050352">
    <property type="entry name" value="ABCG_transporters"/>
</dbReference>
<dbReference type="Pfam" id="PF19055">
    <property type="entry name" value="ABC2_membrane_7"/>
    <property type="match status" value="1"/>
</dbReference>
<keyword evidence="2" id="KW-0813">Transport</keyword>
<keyword evidence="5" id="KW-0067">ATP-binding</keyword>
<evidence type="ECO:0000259" key="8">
    <source>
        <dbReference type="PROSITE" id="PS50893"/>
    </source>
</evidence>
<evidence type="ECO:0000256" key="3">
    <source>
        <dbReference type="ARBA" id="ARBA00022692"/>
    </source>
</evidence>
<evidence type="ECO:0000256" key="2">
    <source>
        <dbReference type="ARBA" id="ARBA00022448"/>
    </source>
</evidence>
<dbReference type="InterPro" id="IPR043926">
    <property type="entry name" value="ABCG_dom"/>
</dbReference>
<dbReference type="PROSITE" id="PS50893">
    <property type="entry name" value="ABC_TRANSPORTER_2"/>
    <property type="match status" value="1"/>
</dbReference>
<dbReference type="PANTHER" id="PTHR48041:SF91">
    <property type="entry name" value="ABC TRANSPORTER G FAMILY MEMBER 28"/>
    <property type="match status" value="1"/>
</dbReference>
<feature type="domain" description="ABC transporter" evidence="8">
    <location>
        <begin position="36"/>
        <end position="276"/>
    </location>
</feature>
<comment type="caution">
    <text evidence="9">The sequence shown here is derived from an EMBL/GenBank/DDBJ whole genome shotgun (WGS) entry which is preliminary data.</text>
</comment>
<dbReference type="SMART" id="SM00382">
    <property type="entry name" value="AAA"/>
    <property type="match status" value="1"/>
</dbReference>
<evidence type="ECO:0000256" key="4">
    <source>
        <dbReference type="ARBA" id="ARBA00022741"/>
    </source>
</evidence>
<comment type="subcellular location">
    <subcellularLocation>
        <location evidence="1">Membrane</location>
        <topology evidence="1">Multi-pass membrane protein</topology>
    </subcellularLocation>
</comment>
<organism evidence="9 10">
    <name type="scientific">Basidiobolus ranarum</name>
    <dbReference type="NCBI Taxonomy" id="34480"/>
    <lineage>
        <taxon>Eukaryota</taxon>
        <taxon>Fungi</taxon>
        <taxon>Fungi incertae sedis</taxon>
        <taxon>Zoopagomycota</taxon>
        <taxon>Entomophthoromycotina</taxon>
        <taxon>Basidiobolomycetes</taxon>
        <taxon>Basidiobolales</taxon>
        <taxon>Basidiobolaceae</taxon>
        <taxon>Basidiobolus</taxon>
    </lineage>
</organism>
<dbReference type="EMBL" id="JASJQH010002669">
    <property type="protein sequence ID" value="KAK9760024.1"/>
    <property type="molecule type" value="Genomic_DNA"/>
</dbReference>
<dbReference type="InterPro" id="IPR027417">
    <property type="entry name" value="P-loop_NTPase"/>
</dbReference>
<name>A0ABR2WET9_9FUNG</name>
<dbReference type="SUPFAM" id="SSF52540">
    <property type="entry name" value="P-loop containing nucleoside triphosphate hydrolases"/>
    <property type="match status" value="1"/>
</dbReference>
<evidence type="ECO:0000256" key="1">
    <source>
        <dbReference type="ARBA" id="ARBA00004141"/>
    </source>
</evidence>
<evidence type="ECO:0000256" key="6">
    <source>
        <dbReference type="ARBA" id="ARBA00022989"/>
    </source>
</evidence>
<keyword evidence="4" id="KW-0547">Nucleotide-binding</keyword>
<dbReference type="InterPro" id="IPR003439">
    <property type="entry name" value="ABC_transporter-like_ATP-bd"/>
</dbReference>
<dbReference type="PANTHER" id="PTHR48041">
    <property type="entry name" value="ABC TRANSPORTER G FAMILY MEMBER 28"/>
    <property type="match status" value="1"/>
</dbReference>
<evidence type="ECO:0000313" key="9">
    <source>
        <dbReference type="EMBL" id="KAK9760024.1"/>
    </source>
</evidence>
<accession>A0ABR2WET9</accession>